<reference evidence="11 12" key="1">
    <citation type="journal article" date="2012" name="Appl. Environ. Microbiol.">
        <title>Genome Sequence of Thermotolerant Bacillus methanolicus: Features and Regulation Related to Methylotrophy and Production of L-Lysine and L-Glutamate from Methanol.</title>
        <authorList>
            <person name="Heggeset T.M."/>
            <person name="Krog A."/>
            <person name="Balzer S."/>
            <person name="Wentzel A."/>
            <person name="Ellingsen T.E."/>
            <person name="Brautaset T."/>
        </authorList>
    </citation>
    <scope>NUCLEOTIDE SEQUENCE [LARGE SCALE GENOMIC DNA]</scope>
    <source>
        <strain evidence="11 12">PB1</strain>
    </source>
</reference>
<evidence type="ECO:0000256" key="8">
    <source>
        <dbReference type="PIRSR" id="PIRSR001399-1"/>
    </source>
</evidence>
<evidence type="ECO:0000256" key="9">
    <source>
        <dbReference type="PIRSR" id="PIRSR001399-2"/>
    </source>
</evidence>
<dbReference type="Gene3D" id="3.40.50.9100">
    <property type="entry name" value="Dehydroquinase, class II"/>
    <property type="match status" value="1"/>
</dbReference>
<dbReference type="STRING" id="997296.PB1_14769"/>
<dbReference type="PROSITE" id="PS01029">
    <property type="entry name" value="DEHYDROQUINASE_II"/>
    <property type="match status" value="1"/>
</dbReference>
<evidence type="ECO:0000256" key="5">
    <source>
        <dbReference type="ARBA" id="ARBA00012060"/>
    </source>
</evidence>
<dbReference type="GO" id="GO:0003855">
    <property type="term" value="F:3-dehydroquinate dehydratase activity"/>
    <property type="evidence" value="ECO:0007669"/>
    <property type="project" value="UniProtKB-UniRule"/>
</dbReference>
<dbReference type="InterPro" id="IPR001874">
    <property type="entry name" value="DHquinase_II"/>
</dbReference>
<dbReference type="NCBIfam" id="TIGR01088">
    <property type="entry name" value="aroQ"/>
    <property type="match status" value="1"/>
</dbReference>
<dbReference type="InterPro" id="IPR018509">
    <property type="entry name" value="DHquinase_II_CS"/>
</dbReference>
<dbReference type="InterPro" id="IPR036441">
    <property type="entry name" value="DHquinase_II_sf"/>
</dbReference>
<keyword evidence="7" id="KW-0057">Aromatic amino acid biosynthesis</keyword>
<name>I3DX59_BACMT</name>
<dbReference type="GO" id="GO:0008652">
    <property type="term" value="P:amino acid biosynthetic process"/>
    <property type="evidence" value="ECO:0007669"/>
    <property type="project" value="UniProtKB-KW"/>
</dbReference>
<comment type="subunit">
    <text evidence="4 7">Homododecamer.</text>
</comment>
<keyword evidence="6 7" id="KW-0456">Lyase</keyword>
<proteinExistence type="inferred from homology"/>
<feature type="binding site" evidence="7 9">
    <location>
        <position position="88"/>
    </location>
    <ligand>
        <name>substrate</name>
    </ligand>
</feature>
<dbReference type="UniPathway" id="UPA00053">
    <property type="reaction ID" value="UER00086"/>
</dbReference>
<evidence type="ECO:0000313" key="12">
    <source>
        <dbReference type="Proteomes" id="UP000010523"/>
    </source>
</evidence>
<dbReference type="EMBL" id="AFEU01000003">
    <property type="protein sequence ID" value="EIJ78830.1"/>
    <property type="molecule type" value="Genomic_DNA"/>
</dbReference>
<accession>I3DX59</accession>
<feature type="site" description="Transition state stabilizer" evidence="7 10">
    <location>
        <position position="18"/>
    </location>
</feature>
<evidence type="ECO:0000313" key="11">
    <source>
        <dbReference type="EMBL" id="EIJ78830.1"/>
    </source>
</evidence>
<evidence type="ECO:0000256" key="2">
    <source>
        <dbReference type="ARBA" id="ARBA00004902"/>
    </source>
</evidence>
<gene>
    <name evidence="7" type="primary">aroQ</name>
    <name evidence="11" type="ORF">PB1_14769</name>
</gene>
<feature type="binding site" evidence="7 9">
    <location>
        <position position="75"/>
    </location>
    <ligand>
        <name>substrate</name>
    </ligand>
</feature>
<dbReference type="RefSeq" id="WP_004437761.1">
    <property type="nucleotide sequence ID" value="NZ_AFEU01000003.1"/>
</dbReference>
<dbReference type="eggNOG" id="COG0757">
    <property type="taxonomic scope" value="Bacteria"/>
</dbReference>
<dbReference type="HAMAP" id="MF_00169">
    <property type="entry name" value="AroQ"/>
    <property type="match status" value="1"/>
</dbReference>
<dbReference type="NCBIfam" id="NF003805">
    <property type="entry name" value="PRK05395.1-2"/>
    <property type="match status" value="1"/>
</dbReference>
<dbReference type="CDD" id="cd00466">
    <property type="entry name" value="DHQase_II"/>
    <property type="match status" value="1"/>
</dbReference>
<evidence type="ECO:0000256" key="1">
    <source>
        <dbReference type="ARBA" id="ARBA00001864"/>
    </source>
</evidence>
<dbReference type="EC" id="4.2.1.10" evidence="5 7"/>
<evidence type="ECO:0000256" key="3">
    <source>
        <dbReference type="ARBA" id="ARBA00011037"/>
    </source>
</evidence>
<evidence type="ECO:0000256" key="7">
    <source>
        <dbReference type="HAMAP-Rule" id="MF_00169"/>
    </source>
</evidence>
<organism evidence="11 12">
    <name type="scientific">Bacillus methanolicus PB1</name>
    <dbReference type="NCBI Taxonomy" id="997296"/>
    <lineage>
        <taxon>Bacteria</taxon>
        <taxon>Bacillati</taxon>
        <taxon>Bacillota</taxon>
        <taxon>Bacilli</taxon>
        <taxon>Bacillales</taxon>
        <taxon>Bacillaceae</taxon>
        <taxon>Bacillus</taxon>
    </lineage>
</organism>
<feature type="active site" description="Proton acceptor" evidence="7 8">
    <location>
        <position position="23"/>
    </location>
</feature>
<comment type="caution">
    <text evidence="11">The sequence shown here is derived from an EMBL/GenBank/DDBJ whole genome shotgun (WGS) entry which is preliminary data.</text>
</comment>
<dbReference type="NCBIfam" id="NF003806">
    <property type="entry name" value="PRK05395.1-3"/>
    <property type="match status" value="1"/>
</dbReference>
<feature type="binding site" evidence="7 9">
    <location>
        <begin position="102"/>
        <end position="103"/>
    </location>
    <ligand>
        <name>substrate</name>
    </ligand>
</feature>
<comment type="function">
    <text evidence="7">Catalyzes a trans-dehydration via an enolate intermediate.</text>
</comment>
<comment type="pathway">
    <text evidence="2 7">Metabolic intermediate biosynthesis; chorismate biosynthesis; chorismate from D-erythrose 4-phosphate and phosphoenolpyruvate: step 3/7.</text>
</comment>
<keyword evidence="7" id="KW-0028">Amino-acid biosynthesis</keyword>
<evidence type="ECO:0000256" key="10">
    <source>
        <dbReference type="PIRSR" id="PIRSR001399-3"/>
    </source>
</evidence>
<evidence type="ECO:0000256" key="4">
    <source>
        <dbReference type="ARBA" id="ARBA00011193"/>
    </source>
</evidence>
<feature type="binding site" evidence="7 9">
    <location>
        <position position="81"/>
    </location>
    <ligand>
        <name>substrate</name>
    </ligand>
</feature>
<dbReference type="GO" id="GO:0009423">
    <property type="term" value="P:chorismate biosynthetic process"/>
    <property type="evidence" value="ECO:0007669"/>
    <property type="project" value="UniProtKB-UniRule"/>
</dbReference>
<dbReference type="Pfam" id="PF01220">
    <property type="entry name" value="DHquinase_II"/>
    <property type="match status" value="1"/>
</dbReference>
<dbReference type="NCBIfam" id="NF003807">
    <property type="entry name" value="PRK05395.1-4"/>
    <property type="match status" value="1"/>
</dbReference>
<comment type="catalytic activity">
    <reaction evidence="1 7">
        <text>3-dehydroquinate = 3-dehydroshikimate + H2O</text>
        <dbReference type="Rhea" id="RHEA:21096"/>
        <dbReference type="ChEBI" id="CHEBI:15377"/>
        <dbReference type="ChEBI" id="CHEBI:16630"/>
        <dbReference type="ChEBI" id="CHEBI:32364"/>
        <dbReference type="EC" id="4.2.1.10"/>
    </reaction>
</comment>
<dbReference type="GO" id="GO:0009073">
    <property type="term" value="P:aromatic amino acid family biosynthetic process"/>
    <property type="evidence" value="ECO:0007669"/>
    <property type="project" value="UniProtKB-KW"/>
</dbReference>
<dbReference type="Proteomes" id="UP000010523">
    <property type="component" value="Unassembled WGS sequence"/>
</dbReference>
<dbReference type="PIRSF" id="PIRSF001399">
    <property type="entry name" value="DHquinase_II"/>
    <property type="match status" value="1"/>
</dbReference>
<protein>
    <recommendedName>
        <fullName evidence="5 7">3-dehydroquinate dehydratase</fullName>
        <shortName evidence="7">3-dehydroquinase</shortName>
        <ecNumber evidence="5 7">4.2.1.10</ecNumber>
    </recommendedName>
    <alternativeName>
        <fullName evidence="7">Type II DHQase</fullName>
    </alternativeName>
</protein>
<dbReference type="PANTHER" id="PTHR21272:SF3">
    <property type="entry name" value="CATABOLIC 3-DEHYDROQUINASE"/>
    <property type="match status" value="1"/>
</dbReference>
<dbReference type="AlphaFoldDB" id="I3DX59"/>
<dbReference type="SUPFAM" id="SSF52304">
    <property type="entry name" value="Type II 3-dehydroquinate dehydratase"/>
    <property type="match status" value="1"/>
</dbReference>
<evidence type="ECO:0000256" key="6">
    <source>
        <dbReference type="ARBA" id="ARBA00023239"/>
    </source>
</evidence>
<feature type="binding site" evidence="7 9">
    <location>
        <position position="112"/>
    </location>
    <ligand>
        <name>substrate</name>
    </ligand>
</feature>
<dbReference type="PANTHER" id="PTHR21272">
    <property type="entry name" value="CATABOLIC 3-DEHYDROQUINASE"/>
    <property type="match status" value="1"/>
</dbReference>
<dbReference type="OrthoDB" id="9790793at2"/>
<dbReference type="PATRIC" id="fig|997296.3.peg.3115"/>
<dbReference type="GO" id="GO:0019631">
    <property type="term" value="P:quinate catabolic process"/>
    <property type="evidence" value="ECO:0007669"/>
    <property type="project" value="TreeGrafter"/>
</dbReference>
<comment type="similarity">
    <text evidence="3 7">Belongs to the type-II 3-dehydroquinase family.</text>
</comment>
<feature type="active site" description="Proton donor" evidence="7 8">
    <location>
        <position position="101"/>
    </location>
</feature>
<keyword evidence="12" id="KW-1185">Reference proteome</keyword>
<sequence>MKKILLLNGPNLNLLGKREPGIYGEQTLRDLETRMKKLGEQHRVEISCFQSNHEGKLIDRLHQANDDNYDGIIFNPGAYTHYSYAIRDAIAGISVPVIEVHISNIHARESFRHVSVTAPVTKGQIVGLGLKGYELAFEALLELAKERGSYEKN</sequence>